<evidence type="ECO:0000256" key="2">
    <source>
        <dbReference type="ARBA" id="ARBA00022795"/>
    </source>
</evidence>
<sequence>MIHENWLQDDDSYQGIATVTRHHSAKLGCRKTETELENTHMKATRLLDEIRETNLSYLLLAQQLIREDRAEATFRLGISEEVADLIDQLTTAQVLRIASSNMLMCRFRFDDEVVWNLLTSHTKDRSVSGMHAAIIMSGKAVGVTA</sequence>
<keyword evidence="3 9" id="KW-0805">Transcription regulation</keyword>
<accession>A0AA86J087</accession>
<keyword evidence="7 9" id="KW-0804">Transcription</keyword>
<comment type="function">
    <text evidence="8 9">Functions in complex with FlhC as a master transcriptional regulator that regulates transcription of several flagellar and non-flagellar operons by binding to their promoter region. Activates expression of class 2 flagellar genes, including fliA, which is a flagellum-specific sigma factor that turns on the class 3 genes. Also regulates genes whose products function in a variety of physiological pathways.</text>
</comment>
<dbReference type="GO" id="GO:0045893">
    <property type="term" value="P:positive regulation of DNA-templated transcription"/>
    <property type="evidence" value="ECO:0007669"/>
    <property type="project" value="InterPro"/>
</dbReference>
<dbReference type="EMBL" id="AP028947">
    <property type="protein sequence ID" value="BET25538.1"/>
    <property type="molecule type" value="Genomic_DNA"/>
</dbReference>
<dbReference type="InterPro" id="IPR023559">
    <property type="entry name" value="Flagellar_FlhD"/>
</dbReference>
<dbReference type="AlphaFoldDB" id="A0AA86J087"/>
<gene>
    <name evidence="9" type="primary">flhD</name>
    <name evidence="10" type="ORF">RGQ30_10390</name>
</gene>
<evidence type="ECO:0000256" key="4">
    <source>
        <dbReference type="ARBA" id="ARBA00023125"/>
    </source>
</evidence>
<keyword evidence="4 9" id="KW-0238">DNA-binding</keyword>
<keyword evidence="11" id="KW-1185">Reference proteome</keyword>
<dbReference type="SUPFAM" id="SSF63592">
    <property type="entry name" value="Flagellar transcriptional activator FlhD"/>
    <property type="match status" value="1"/>
</dbReference>
<dbReference type="Proteomes" id="UP001329151">
    <property type="component" value="Chromosome"/>
</dbReference>
<evidence type="ECO:0000313" key="11">
    <source>
        <dbReference type="Proteomes" id="UP001329151"/>
    </source>
</evidence>
<evidence type="ECO:0000256" key="9">
    <source>
        <dbReference type="HAMAP-Rule" id="MF_00725"/>
    </source>
</evidence>
<evidence type="ECO:0000256" key="7">
    <source>
        <dbReference type="ARBA" id="ARBA00023163"/>
    </source>
</evidence>
<keyword evidence="6 9" id="KW-0010">Activator</keyword>
<comment type="domain">
    <text evidence="9">The C-terminal region contains a putative helix-turn-helix (HTH) motif, suggesting that this region may bind DNA.</text>
</comment>
<dbReference type="Pfam" id="PF05247">
    <property type="entry name" value="FlhD"/>
    <property type="match status" value="1"/>
</dbReference>
<evidence type="ECO:0000256" key="6">
    <source>
        <dbReference type="ARBA" id="ARBA00023159"/>
    </source>
</evidence>
<dbReference type="NCBIfam" id="NF002783">
    <property type="entry name" value="PRK02909.1-1"/>
    <property type="match status" value="1"/>
</dbReference>
<evidence type="ECO:0000256" key="5">
    <source>
        <dbReference type="ARBA" id="ARBA00023157"/>
    </source>
</evidence>
<evidence type="ECO:0000256" key="1">
    <source>
        <dbReference type="ARBA" id="ARBA00022490"/>
    </source>
</evidence>
<comment type="similarity">
    <text evidence="9">Belongs to the FlhD family.</text>
</comment>
<feature type="disulfide bond" description="Interchain" evidence="9">
    <location>
        <position position="105"/>
    </location>
</feature>
<evidence type="ECO:0000256" key="3">
    <source>
        <dbReference type="ARBA" id="ARBA00023015"/>
    </source>
</evidence>
<keyword evidence="2 9" id="KW-1005">Bacterial flagellum biogenesis</keyword>
<protein>
    <recommendedName>
        <fullName evidence="9">Flagellar transcriptional regulator FlhD</fullName>
    </recommendedName>
</protein>
<dbReference type="HAMAP" id="MF_00725">
    <property type="entry name" value="FlhD"/>
    <property type="match status" value="1"/>
</dbReference>
<evidence type="ECO:0000256" key="8">
    <source>
        <dbReference type="ARBA" id="ARBA00025431"/>
    </source>
</evidence>
<dbReference type="GO" id="GO:0005737">
    <property type="term" value="C:cytoplasm"/>
    <property type="evidence" value="ECO:0007669"/>
    <property type="project" value="UniProtKB-SubCell"/>
</dbReference>
<comment type="subcellular location">
    <subcellularLocation>
        <location evidence="9">Cytoplasm</location>
    </subcellularLocation>
</comment>
<keyword evidence="1 9" id="KW-0963">Cytoplasm</keyword>
<proteinExistence type="inferred from homology"/>
<organism evidence="10 11">
    <name type="scientific">Limnobacter thiooxidans</name>
    <dbReference type="NCBI Taxonomy" id="131080"/>
    <lineage>
        <taxon>Bacteria</taxon>
        <taxon>Pseudomonadati</taxon>
        <taxon>Pseudomonadota</taxon>
        <taxon>Betaproteobacteria</taxon>
        <taxon>Burkholderiales</taxon>
        <taxon>Burkholderiaceae</taxon>
        <taxon>Limnobacter</taxon>
    </lineage>
</organism>
<name>A0AA86J087_9BURK</name>
<reference evidence="10 11" key="1">
    <citation type="submission" date="2023-10" db="EMBL/GenBank/DDBJ databases">
        <title>Complete Genome Sequence of Limnobacter thiooxidans CS-K2T, Isolated from freshwater lake sediments in Bavaria, Germany.</title>
        <authorList>
            <person name="Naruki M."/>
            <person name="Watanabe A."/>
            <person name="Warashina T."/>
            <person name="Morita T."/>
            <person name="Arakawa K."/>
        </authorList>
    </citation>
    <scope>NUCLEOTIDE SEQUENCE [LARGE SCALE GENOMIC DNA]</scope>
    <source>
        <strain evidence="10 11">CS-K2</strain>
    </source>
</reference>
<evidence type="ECO:0000313" key="10">
    <source>
        <dbReference type="EMBL" id="BET25538.1"/>
    </source>
</evidence>
<dbReference type="GO" id="GO:1902208">
    <property type="term" value="P:regulation of bacterial-type flagellum assembly"/>
    <property type="evidence" value="ECO:0007669"/>
    <property type="project" value="UniProtKB-UniRule"/>
</dbReference>
<keyword evidence="5 9" id="KW-1015">Disulfide bond</keyword>
<dbReference type="KEGG" id="lto:RGQ30_10390"/>
<dbReference type="Gene3D" id="1.10.4000.10">
    <property type="entry name" value="Flagellar transcriptional activator FlhD"/>
    <property type="match status" value="1"/>
</dbReference>
<dbReference type="GO" id="GO:0003677">
    <property type="term" value="F:DNA binding"/>
    <property type="evidence" value="ECO:0007669"/>
    <property type="project" value="UniProtKB-UniRule"/>
</dbReference>
<comment type="subunit">
    <text evidence="9">Homodimer; disulfide-linked. Forms a heterohexamer composed of two FlhC and four FlhD subunits. Each FlhC binds a FlhD dimer, forming a heterotrimer, and a hexamer assembles by dimerization of two heterotrimers.</text>
</comment>
<dbReference type="GO" id="GO:0044780">
    <property type="term" value="P:bacterial-type flagellum assembly"/>
    <property type="evidence" value="ECO:0007669"/>
    <property type="project" value="InterPro"/>
</dbReference>
<dbReference type="InterPro" id="IPR036194">
    <property type="entry name" value="FlhD_sf"/>
</dbReference>